<evidence type="ECO:0000313" key="3">
    <source>
        <dbReference type="Proteomes" id="UP001016761"/>
    </source>
</evidence>
<evidence type="ECO:0008006" key="4">
    <source>
        <dbReference type="Google" id="ProtNLM"/>
    </source>
</evidence>
<evidence type="ECO:0000256" key="1">
    <source>
        <dbReference type="SAM" id="MobiDB-lite"/>
    </source>
</evidence>
<protein>
    <recommendedName>
        <fullName evidence="4">Tail assembly chaperone</fullName>
    </recommendedName>
</protein>
<name>A0ABX2LEQ2_9EURY</name>
<keyword evidence="3" id="KW-1185">Reference proteome</keyword>
<dbReference type="EMBL" id="JABUQZ010000001">
    <property type="protein sequence ID" value="NUC74742.1"/>
    <property type="molecule type" value="Genomic_DNA"/>
</dbReference>
<sequence>MSEDVIDPDETEALPEEILDDDEFHEDLLLAVQRFGQDLSRLAAKRGINNMQTIYFIAFSHLLELSCLEDEDIVKFGNWFAEALEEAVEDGAVSAQLDEETAKEQLSKAEQLKRAKKRAKQNRGKRGSSGLAG</sequence>
<feature type="compositionally biased region" description="Basic and acidic residues" evidence="1">
    <location>
        <begin position="100"/>
        <end position="113"/>
    </location>
</feature>
<dbReference type="Proteomes" id="UP001016761">
    <property type="component" value="Unassembled WGS sequence"/>
</dbReference>
<feature type="compositionally biased region" description="Basic residues" evidence="1">
    <location>
        <begin position="114"/>
        <end position="126"/>
    </location>
</feature>
<proteinExistence type="predicted"/>
<reference evidence="2 3" key="1">
    <citation type="submission" date="2020-06" db="EMBL/GenBank/DDBJ databases">
        <title>Haloterrigena sp. nov., an extremely halophilic archaeon isolated from a saline sediment.</title>
        <authorList>
            <person name="Liu B.-B."/>
        </authorList>
    </citation>
    <scope>NUCLEOTIDE SEQUENCE [LARGE SCALE GENOMIC DNA]</scope>
    <source>
        <strain evidence="2 3">SYSU A558-1</strain>
    </source>
</reference>
<feature type="region of interest" description="Disordered" evidence="1">
    <location>
        <begin position="95"/>
        <end position="133"/>
    </location>
</feature>
<gene>
    <name evidence="2" type="ORF">HTZ84_20995</name>
</gene>
<dbReference type="RefSeq" id="WP_174682453.1">
    <property type="nucleotide sequence ID" value="NZ_JABUQZ010000001.1"/>
</dbReference>
<comment type="caution">
    <text evidence="2">The sequence shown here is derived from an EMBL/GenBank/DDBJ whole genome shotgun (WGS) entry which is preliminary data.</text>
</comment>
<accession>A0ABX2LEQ2</accession>
<organism evidence="2 3">
    <name type="scientific">Haloterrigena gelatinilytica</name>
    <dbReference type="NCBI Taxonomy" id="2741724"/>
    <lineage>
        <taxon>Archaea</taxon>
        <taxon>Methanobacteriati</taxon>
        <taxon>Methanobacteriota</taxon>
        <taxon>Stenosarchaea group</taxon>
        <taxon>Halobacteria</taxon>
        <taxon>Halobacteriales</taxon>
        <taxon>Natrialbaceae</taxon>
        <taxon>Haloterrigena</taxon>
    </lineage>
</organism>
<evidence type="ECO:0000313" key="2">
    <source>
        <dbReference type="EMBL" id="NUC74742.1"/>
    </source>
</evidence>